<dbReference type="Proteomes" id="UP000184375">
    <property type="component" value="Unassembled WGS sequence"/>
</dbReference>
<dbReference type="NCBIfam" id="TIGR02674">
    <property type="entry name" value="cas_cyan_RAMP_2"/>
    <property type="match status" value="1"/>
</dbReference>
<dbReference type="OrthoDB" id="482771at2"/>
<sequence length="547" mass="61894">MKVISYRITLLEPALLTALEGDPNESVSFNYIPGSVLRGAVIGKYMRSRKLKTLDAGEETVRRLFFDGTTRFLNGYPLDRLENRTLPVPLSWQQDKKAASIQTDGDPAPIYDFAIDEHPKDIDQPQGLRAPFCTLYEDMVRLVSPERQLSIHTARNRRYGRAIPQSSNVAEEPSGAVYRYEALAGGQSFEALILCDCDEDAELLRLLLAGEVFLGGSRSAGYGRAKIHNVDIKTAAEDWREVDRELVAQVDGKLIVTFLSDVLLRDENGQFTADPGAVTATLEKKLGMKLKFKRAFIRSELIGGFNRKWGLPLPQVLAIKMGSVFVYELSDDSSYDMAKLLDLEAKGIGERRAEGFGRLAFNWLTEEMLEVEPKVSPKAVLQTISEEESKTIAERMVARMLERRLEGKLVARAVEVADFLVGNRELPSNAQVSRLRGIIRYELMKENPDPQRVKDFLKDIETRKPARKQFEKVRVGERSLLEWMRDTLNEVNPDNWKQLFGISRHDIPKLGGVEPKINESFRIRYILRYIDAVLACALEKKRGKEGN</sequence>
<name>A0A1M7MMI4_9FIRM</name>
<dbReference type="AlphaFoldDB" id="A0A1M7MMI4"/>
<feature type="domain" description="CRISPR type III-associated protein" evidence="2">
    <location>
        <begin position="24"/>
        <end position="225"/>
    </location>
</feature>
<evidence type="ECO:0000256" key="1">
    <source>
        <dbReference type="ARBA" id="ARBA00023118"/>
    </source>
</evidence>
<accession>A0A1M7MMI4</accession>
<dbReference type="EMBL" id="FRCR01000025">
    <property type="protein sequence ID" value="SHM92249.1"/>
    <property type="molecule type" value="Genomic_DNA"/>
</dbReference>
<dbReference type="GO" id="GO:0051607">
    <property type="term" value="P:defense response to virus"/>
    <property type="evidence" value="ECO:0007669"/>
    <property type="project" value="UniProtKB-KW"/>
</dbReference>
<keyword evidence="1" id="KW-0051">Antiviral defense</keyword>
<keyword evidence="4" id="KW-1185">Reference proteome</keyword>
<dbReference type="InterPro" id="IPR005537">
    <property type="entry name" value="RAMP_III_fam"/>
</dbReference>
<dbReference type="RefSeq" id="WP_073258664.1">
    <property type="nucleotide sequence ID" value="NZ_FRCR01000025.1"/>
</dbReference>
<dbReference type="STRING" id="447595.SAMN05660826_02351"/>
<reference evidence="4" key="1">
    <citation type="submission" date="2016-11" db="EMBL/GenBank/DDBJ databases">
        <authorList>
            <person name="Varghese N."/>
            <person name="Submissions S."/>
        </authorList>
    </citation>
    <scope>NUCLEOTIDE SEQUENCE [LARGE SCALE GENOMIC DNA]</scope>
    <source>
        <strain evidence="4">DSM 18802</strain>
    </source>
</reference>
<evidence type="ECO:0000313" key="3">
    <source>
        <dbReference type="EMBL" id="SHM92249.1"/>
    </source>
</evidence>
<dbReference type="InterPro" id="IPR013490">
    <property type="entry name" value="CRISPR-assoc_RAMP_Csx10"/>
</dbReference>
<proteinExistence type="predicted"/>
<evidence type="ECO:0000259" key="2">
    <source>
        <dbReference type="Pfam" id="PF03787"/>
    </source>
</evidence>
<organism evidence="3 4">
    <name type="scientific">Caldanaerovirga acetigignens</name>
    <dbReference type="NCBI Taxonomy" id="447595"/>
    <lineage>
        <taxon>Bacteria</taxon>
        <taxon>Bacillati</taxon>
        <taxon>Bacillota</taxon>
        <taxon>Clostridia</taxon>
        <taxon>Thermosediminibacterales</taxon>
        <taxon>Thermosediminibacteraceae</taxon>
        <taxon>Caldanaerovirga</taxon>
    </lineage>
</organism>
<protein>
    <submittedName>
        <fullName evidence="3">CRISPR-associated protein Csx10</fullName>
    </submittedName>
</protein>
<gene>
    <name evidence="3" type="ORF">SAMN05660826_02351</name>
</gene>
<dbReference type="Pfam" id="PF03787">
    <property type="entry name" value="RAMPs"/>
    <property type="match status" value="1"/>
</dbReference>
<evidence type="ECO:0000313" key="4">
    <source>
        <dbReference type="Proteomes" id="UP000184375"/>
    </source>
</evidence>